<dbReference type="AlphaFoldDB" id="A0A179SDR3"/>
<name>A0A179SDR3_9HYPH</name>
<evidence type="ECO:0000313" key="1">
    <source>
        <dbReference type="EMBL" id="OAS26001.1"/>
    </source>
</evidence>
<dbReference type="OrthoDB" id="7997848at2"/>
<dbReference type="Pfam" id="PF19551">
    <property type="entry name" value="DUF6074"/>
    <property type="match status" value="1"/>
</dbReference>
<accession>A0A179SDR3</accession>
<dbReference type="EMBL" id="LWHQ01000014">
    <property type="protein sequence ID" value="OAS26001.1"/>
    <property type="molecule type" value="Genomic_DNA"/>
</dbReference>
<sequence length="84" mass="9310">MSAEVIPFPKTKNRPFIRKQAAHAAGMSEKGGNNYLRIQLDKQRDTMERRGIDPAMIDREIGAMEVAIRAELSRYGSHQPGGAA</sequence>
<evidence type="ECO:0000313" key="2">
    <source>
        <dbReference type="Proteomes" id="UP000078316"/>
    </source>
</evidence>
<comment type="caution">
    <text evidence="1">The sequence shown here is derived from an EMBL/GenBank/DDBJ whole genome shotgun (WGS) entry which is preliminary data.</text>
</comment>
<gene>
    <name evidence="1" type="ORF">A5481_07530</name>
</gene>
<dbReference type="InterPro" id="IPR045720">
    <property type="entry name" value="DUF6074"/>
</dbReference>
<reference evidence="1 2" key="1">
    <citation type="submission" date="2016-04" db="EMBL/GenBank/DDBJ databases">
        <authorList>
            <person name="Evans L.H."/>
            <person name="Alamgir A."/>
            <person name="Owens N."/>
            <person name="Weber N.D."/>
            <person name="Virtaneva K."/>
            <person name="Barbian K."/>
            <person name="Babar A."/>
            <person name="Rosenke K."/>
        </authorList>
    </citation>
    <scope>NUCLEOTIDE SEQUENCE [LARGE SCALE GENOMIC DNA]</scope>
    <source>
        <strain evidence="1 2">PMB02</strain>
    </source>
</reference>
<dbReference type="STRING" id="427683.A5481_07530"/>
<protein>
    <submittedName>
        <fullName evidence="1">Uncharacterized protein</fullName>
    </submittedName>
</protein>
<dbReference type="Proteomes" id="UP000078316">
    <property type="component" value="Unassembled WGS sequence"/>
</dbReference>
<dbReference type="RefSeq" id="WP_048435888.1">
    <property type="nucleotide sequence ID" value="NZ_LWHQ01000014.1"/>
</dbReference>
<proteinExistence type="predicted"/>
<organism evidence="1 2">
    <name type="scientific">Methylobacterium platani</name>
    <dbReference type="NCBI Taxonomy" id="427683"/>
    <lineage>
        <taxon>Bacteria</taxon>
        <taxon>Pseudomonadati</taxon>
        <taxon>Pseudomonadota</taxon>
        <taxon>Alphaproteobacteria</taxon>
        <taxon>Hyphomicrobiales</taxon>
        <taxon>Methylobacteriaceae</taxon>
        <taxon>Methylobacterium</taxon>
    </lineage>
</organism>